<accession>A0ABQ5VUL7</accession>
<dbReference type="EMBL" id="BSNN01000004">
    <property type="protein sequence ID" value="GLQ35135.1"/>
    <property type="molecule type" value="Genomic_DNA"/>
</dbReference>
<organism evidence="1 2">
    <name type="scientific">Amylibacter marinus</name>
    <dbReference type="NCBI Taxonomy" id="1475483"/>
    <lineage>
        <taxon>Bacteria</taxon>
        <taxon>Pseudomonadati</taxon>
        <taxon>Pseudomonadota</taxon>
        <taxon>Alphaproteobacteria</taxon>
        <taxon>Rhodobacterales</taxon>
        <taxon>Paracoccaceae</taxon>
        <taxon>Amylibacter</taxon>
    </lineage>
</organism>
<comment type="caution">
    <text evidence="1">The sequence shown here is derived from an EMBL/GenBank/DDBJ whole genome shotgun (WGS) entry which is preliminary data.</text>
</comment>
<protein>
    <recommendedName>
        <fullName evidence="3">Transposase</fullName>
    </recommendedName>
</protein>
<dbReference type="Proteomes" id="UP001156694">
    <property type="component" value="Unassembled WGS sequence"/>
</dbReference>
<keyword evidence="2" id="KW-1185">Reference proteome</keyword>
<sequence>MSGRIGYTEEFKRDAVAQVKDRGYSVQDVANRLGISTKSLYDWNILCAG</sequence>
<dbReference type="InterPro" id="IPR009057">
    <property type="entry name" value="Homeodomain-like_sf"/>
</dbReference>
<dbReference type="InterPro" id="IPR002514">
    <property type="entry name" value="Transposase_8"/>
</dbReference>
<proteinExistence type="predicted"/>
<dbReference type="Pfam" id="PF01527">
    <property type="entry name" value="HTH_Tnp_1"/>
    <property type="match status" value="1"/>
</dbReference>
<dbReference type="Gene3D" id="1.10.10.60">
    <property type="entry name" value="Homeodomain-like"/>
    <property type="match status" value="1"/>
</dbReference>
<dbReference type="SUPFAM" id="SSF46689">
    <property type="entry name" value="Homeodomain-like"/>
    <property type="match status" value="1"/>
</dbReference>
<evidence type="ECO:0008006" key="3">
    <source>
        <dbReference type="Google" id="ProtNLM"/>
    </source>
</evidence>
<reference evidence="2" key="1">
    <citation type="journal article" date="2019" name="Int. J. Syst. Evol. Microbiol.">
        <title>The Global Catalogue of Microorganisms (GCM) 10K type strain sequencing project: providing services to taxonomists for standard genome sequencing and annotation.</title>
        <authorList>
            <consortium name="The Broad Institute Genomics Platform"/>
            <consortium name="The Broad Institute Genome Sequencing Center for Infectious Disease"/>
            <person name="Wu L."/>
            <person name="Ma J."/>
        </authorList>
    </citation>
    <scope>NUCLEOTIDE SEQUENCE [LARGE SCALE GENOMIC DNA]</scope>
    <source>
        <strain evidence="2">NBRC 110140</strain>
    </source>
</reference>
<evidence type="ECO:0000313" key="1">
    <source>
        <dbReference type="EMBL" id="GLQ35135.1"/>
    </source>
</evidence>
<evidence type="ECO:0000313" key="2">
    <source>
        <dbReference type="Proteomes" id="UP001156694"/>
    </source>
</evidence>
<gene>
    <name evidence="1" type="ORF">GCM10007939_14180</name>
</gene>
<name>A0ABQ5VUL7_9RHOB</name>